<gene>
    <name evidence="7" type="ORF">UABAM_01575</name>
</gene>
<dbReference type="GO" id="GO:0051301">
    <property type="term" value="P:cell division"/>
    <property type="evidence" value="ECO:0007669"/>
    <property type="project" value="InterPro"/>
</dbReference>
<evidence type="ECO:0000313" key="8">
    <source>
        <dbReference type="Proteomes" id="UP000326354"/>
    </source>
</evidence>
<dbReference type="GO" id="GO:0032153">
    <property type="term" value="C:cell division site"/>
    <property type="evidence" value="ECO:0007669"/>
    <property type="project" value="TreeGrafter"/>
</dbReference>
<evidence type="ECO:0000256" key="4">
    <source>
        <dbReference type="ARBA" id="ARBA00022989"/>
    </source>
</evidence>
<comment type="subcellular location">
    <subcellularLocation>
        <location evidence="1">Membrane</location>
        <topology evidence="1">Multi-pass membrane protein</topology>
    </subcellularLocation>
</comment>
<reference evidence="7 8" key="1">
    <citation type="submission" date="2019-08" db="EMBL/GenBank/DDBJ databases">
        <title>Complete genome sequence of Candidatus Uab amorphum.</title>
        <authorList>
            <person name="Shiratori T."/>
            <person name="Suzuki S."/>
            <person name="Kakizawa Y."/>
            <person name="Ishida K."/>
        </authorList>
    </citation>
    <scope>NUCLEOTIDE SEQUENCE [LARGE SCALE GENOMIC DNA]</scope>
    <source>
        <strain evidence="7 8">SRT547</strain>
    </source>
</reference>
<dbReference type="KEGG" id="uam:UABAM_01575"/>
<dbReference type="GO" id="GO:0008360">
    <property type="term" value="P:regulation of cell shape"/>
    <property type="evidence" value="ECO:0007669"/>
    <property type="project" value="UniProtKB-KW"/>
</dbReference>
<feature type="transmembrane region" description="Helical" evidence="6">
    <location>
        <begin position="311"/>
        <end position="332"/>
    </location>
</feature>
<keyword evidence="3" id="KW-0133">Cell shape</keyword>
<feature type="transmembrane region" description="Helical" evidence="6">
    <location>
        <begin position="186"/>
        <end position="202"/>
    </location>
</feature>
<name>A0A5S9F3A5_UABAM</name>
<dbReference type="EMBL" id="AP019860">
    <property type="protein sequence ID" value="BBM83224.1"/>
    <property type="molecule type" value="Genomic_DNA"/>
</dbReference>
<evidence type="ECO:0000256" key="3">
    <source>
        <dbReference type="ARBA" id="ARBA00022960"/>
    </source>
</evidence>
<evidence type="ECO:0000256" key="5">
    <source>
        <dbReference type="ARBA" id="ARBA00023136"/>
    </source>
</evidence>
<feature type="transmembrane region" description="Helical" evidence="6">
    <location>
        <begin position="12"/>
        <end position="36"/>
    </location>
</feature>
<dbReference type="RefSeq" id="WP_151967434.1">
    <property type="nucleotide sequence ID" value="NZ_AP019860.1"/>
</dbReference>
<evidence type="ECO:0000256" key="6">
    <source>
        <dbReference type="SAM" id="Phobius"/>
    </source>
</evidence>
<protein>
    <submittedName>
        <fullName evidence="7">Rod shape-determining protein RodA</fullName>
    </submittedName>
</protein>
<evidence type="ECO:0000256" key="2">
    <source>
        <dbReference type="ARBA" id="ARBA00022692"/>
    </source>
</evidence>
<keyword evidence="4 6" id="KW-1133">Transmembrane helix</keyword>
<keyword evidence="8" id="KW-1185">Reference proteome</keyword>
<feature type="transmembrane region" description="Helical" evidence="6">
    <location>
        <begin position="344"/>
        <end position="365"/>
    </location>
</feature>
<feature type="transmembrane region" description="Helical" evidence="6">
    <location>
        <begin position="74"/>
        <end position="96"/>
    </location>
</feature>
<dbReference type="PANTHER" id="PTHR30474">
    <property type="entry name" value="CELL CYCLE PROTEIN"/>
    <property type="match status" value="1"/>
</dbReference>
<dbReference type="PANTHER" id="PTHR30474:SF1">
    <property type="entry name" value="PEPTIDOGLYCAN GLYCOSYLTRANSFERASE MRDB"/>
    <property type="match status" value="1"/>
</dbReference>
<dbReference type="Pfam" id="PF01098">
    <property type="entry name" value="FTSW_RODA_SPOVE"/>
    <property type="match status" value="1"/>
</dbReference>
<organism evidence="7 8">
    <name type="scientific">Uabimicrobium amorphum</name>
    <dbReference type="NCBI Taxonomy" id="2596890"/>
    <lineage>
        <taxon>Bacteria</taxon>
        <taxon>Pseudomonadati</taxon>
        <taxon>Planctomycetota</taxon>
        <taxon>Candidatus Uabimicrobiia</taxon>
        <taxon>Candidatus Uabimicrobiales</taxon>
        <taxon>Candidatus Uabimicrobiaceae</taxon>
        <taxon>Candidatus Uabimicrobium</taxon>
    </lineage>
</organism>
<dbReference type="GO" id="GO:0015648">
    <property type="term" value="F:lipid-linked peptidoglycan transporter activity"/>
    <property type="evidence" value="ECO:0007669"/>
    <property type="project" value="TreeGrafter"/>
</dbReference>
<feature type="transmembrane region" description="Helical" evidence="6">
    <location>
        <begin position="140"/>
        <end position="158"/>
    </location>
</feature>
<evidence type="ECO:0000313" key="7">
    <source>
        <dbReference type="EMBL" id="BBM83224.1"/>
    </source>
</evidence>
<sequence>MSIFNQLKWNKTLYSFIIPIIVIVVLLSIIGLSFIYSTTFDGENTYAKQKKWFIISAIAFFITIRINHKWLLQYAFIFYSLGIITLLFLLICDPFVGNTKRWFRVSSFSIQPSEFMKYALVLVLAKLFSQFVTNKDKTHFDVIPAFFITCLPAAMVFIQPDLGTSLIFFGTLFAMAFVVGIPIRHIILLSLLAFSLIYSYGLKPYQKRRLTNFFQPLVQNELPKYQQEGEMYQLIQSLNAYGSGSWFGSGLKNGYQNINNFLPAKKTDFIFAIVGEEWGFLGTVSTIVLFFALFALLLFTASSLPDLQSQLVVVGITAIFAMQTFVNMFMTVGFAPITGIPLPFISYGGSSLLTSFIGIGLVVSIQGSE</sequence>
<dbReference type="Proteomes" id="UP000326354">
    <property type="component" value="Chromosome"/>
</dbReference>
<keyword evidence="2 6" id="KW-0812">Transmembrane</keyword>
<dbReference type="AlphaFoldDB" id="A0A5S9F3A5"/>
<dbReference type="OrthoDB" id="9812661at2"/>
<dbReference type="InterPro" id="IPR001182">
    <property type="entry name" value="FtsW/RodA"/>
</dbReference>
<feature type="transmembrane region" description="Helical" evidence="6">
    <location>
        <begin position="278"/>
        <end position="299"/>
    </location>
</feature>
<evidence type="ECO:0000256" key="1">
    <source>
        <dbReference type="ARBA" id="ARBA00004141"/>
    </source>
</evidence>
<accession>A0A5S9F3A5</accession>
<keyword evidence="5 6" id="KW-0472">Membrane</keyword>
<dbReference type="GO" id="GO:0005886">
    <property type="term" value="C:plasma membrane"/>
    <property type="evidence" value="ECO:0007669"/>
    <property type="project" value="TreeGrafter"/>
</dbReference>
<proteinExistence type="predicted"/>